<keyword evidence="4" id="KW-1185">Reference proteome</keyword>
<dbReference type="OrthoDB" id="15584at10239"/>
<keyword evidence="1" id="KW-0929">Antimicrobial</keyword>
<dbReference type="EMBL" id="DQ535032">
    <property type="protein sequence ID" value="ABG21595.1"/>
    <property type="molecule type" value="Genomic_DNA"/>
</dbReference>
<evidence type="ECO:0000313" key="3">
    <source>
        <dbReference type="EMBL" id="ABG21595.1"/>
    </source>
</evidence>
<evidence type="ECO:0000259" key="2">
    <source>
        <dbReference type="PROSITE" id="PS50911"/>
    </source>
</evidence>
<accession>A6MAB7</accession>
<proteinExistence type="predicted"/>
<protein>
    <submittedName>
        <fullName evidence="3">Gp053a</fullName>
    </submittedName>
</protein>
<name>A6MAB7_9CAUD</name>
<dbReference type="InterPro" id="IPR038765">
    <property type="entry name" value="Papain-like_cys_pep_sf"/>
</dbReference>
<dbReference type="InterPro" id="IPR007921">
    <property type="entry name" value="CHAP_dom"/>
</dbReference>
<sequence>MFDKDAIKKDMLKLAEQFEGHPVDYDAKDGPQCADFSAFLIKNTTGKTIWGNAIETDNKENINIINENPNVEAKHVDPHEIAEGDLLVESNSNPKVGHVSLIDKIHDDGTVTVYEQNLDGDATGPNPLGVQKHTRKLADFDGWGRVMGALRIEAIPEEKQWVRNPNSRRNGQLQRAGSRQGGAYSSITSLYEQLGMTFK</sequence>
<organism evidence="3 4">
    <name type="scientific">Lactococcus phage KSY1</name>
    <dbReference type="NCBI Taxonomy" id="2913972"/>
    <lineage>
        <taxon>Viruses</taxon>
        <taxon>Duplodnaviria</taxon>
        <taxon>Heunggongvirae</taxon>
        <taxon>Uroviricota</taxon>
        <taxon>Caudoviricetes</taxon>
        <taxon>Chopinvirus</taxon>
        <taxon>Chopinvirus KSY1</taxon>
    </lineage>
</organism>
<dbReference type="Gene3D" id="3.90.1720.10">
    <property type="entry name" value="endopeptidase domain like (from Nostoc punctiforme)"/>
    <property type="match status" value="1"/>
</dbReference>
<dbReference type="SUPFAM" id="SSF54001">
    <property type="entry name" value="Cysteine proteinases"/>
    <property type="match status" value="1"/>
</dbReference>
<dbReference type="RefSeq" id="YP_001469051.1">
    <property type="nucleotide sequence ID" value="NC_009817.1"/>
</dbReference>
<reference evidence="3 4" key="1">
    <citation type="journal article" date="2007" name="Virology">
        <title>KSY1, a lactococcal phage with a T7-like transcription.</title>
        <authorList>
            <person name="Chopin A."/>
            <person name="Deveau H."/>
            <person name="Ehrlich S.D."/>
            <person name="Moineau S."/>
            <person name="Chopin M.C."/>
        </authorList>
    </citation>
    <scope>NUCLEOTIDE SEQUENCE</scope>
</reference>
<gene>
    <name evidence="3" type="ORF">KSY1p053a</name>
</gene>
<dbReference type="PROSITE" id="PS50911">
    <property type="entry name" value="CHAP"/>
    <property type="match status" value="1"/>
</dbReference>
<evidence type="ECO:0000313" key="4">
    <source>
        <dbReference type="Proteomes" id="UP000000714"/>
    </source>
</evidence>
<dbReference type="Pfam" id="PF05257">
    <property type="entry name" value="CHAP"/>
    <property type="match status" value="1"/>
</dbReference>
<dbReference type="KEGG" id="vg:5602037"/>
<dbReference type="Proteomes" id="UP000000714">
    <property type="component" value="Segment"/>
</dbReference>
<dbReference type="GeneID" id="5602037"/>
<evidence type="ECO:0000256" key="1">
    <source>
        <dbReference type="ARBA" id="ARBA00022529"/>
    </source>
</evidence>
<feature type="domain" description="Peptidase C51" evidence="2">
    <location>
        <begin position="8"/>
        <end position="147"/>
    </location>
</feature>
<dbReference type="GO" id="GO:0001897">
    <property type="term" value="P:symbiont-mediated cytolysis of host cell"/>
    <property type="evidence" value="ECO:0007669"/>
    <property type="project" value="UniProtKB-ARBA"/>
</dbReference>